<evidence type="ECO:0000313" key="4">
    <source>
        <dbReference type="Proteomes" id="UP000230282"/>
    </source>
</evidence>
<dbReference type="Gene3D" id="2.40.50.200">
    <property type="entry name" value="Bacterial OB-fold"/>
    <property type="match status" value="1"/>
</dbReference>
<dbReference type="Pfam" id="PF04076">
    <property type="entry name" value="BOF"/>
    <property type="match status" value="1"/>
</dbReference>
<dbReference type="PANTHER" id="PTHR36571">
    <property type="entry name" value="PROTEIN YGIW"/>
    <property type="match status" value="1"/>
</dbReference>
<dbReference type="RefSeq" id="WP_100297557.1">
    <property type="nucleotide sequence ID" value="NZ_PHGZ01000029.1"/>
</dbReference>
<dbReference type="SUPFAM" id="SSF101756">
    <property type="entry name" value="Hypothetical protein YgiW"/>
    <property type="match status" value="1"/>
</dbReference>
<feature type="signal peptide" evidence="2">
    <location>
        <begin position="1"/>
        <end position="19"/>
    </location>
</feature>
<protein>
    <submittedName>
        <fullName evidence="3">Uncharacterized protein</fullName>
    </submittedName>
</protein>
<evidence type="ECO:0000313" key="3">
    <source>
        <dbReference type="EMBL" id="PJG82085.1"/>
    </source>
</evidence>
<keyword evidence="4" id="KW-1185">Reference proteome</keyword>
<dbReference type="InterPro" id="IPR036700">
    <property type="entry name" value="BOBF_sf"/>
</dbReference>
<dbReference type="InterPro" id="IPR005220">
    <property type="entry name" value="CarO-like"/>
</dbReference>
<dbReference type="AlphaFoldDB" id="A0A2M8RT62"/>
<sequence length="112" mass="12216">MKKLTLLGTLLFASSVAMAGFQQNVGNVIPVSQALSAADKSVVVIEGSIVKQVDDDKFIFADNTGSMKVEIEDHVWRGLNVTPQDKLRLIGISDKDFGRNAKLEVTEVQKIQ</sequence>
<dbReference type="NCBIfam" id="NF033674">
    <property type="entry name" value="stress_OB_fold"/>
    <property type="match status" value="1"/>
</dbReference>
<evidence type="ECO:0000256" key="2">
    <source>
        <dbReference type="SAM" id="SignalP"/>
    </source>
</evidence>
<gene>
    <name evidence="3" type="ORF">CVP04_10985</name>
</gene>
<dbReference type="EMBL" id="PHGZ01000029">
    <property type="protein sequence ID" value="PJG82085.1"/>
    <property type="molecule type" value="Genomic_DNA"/>
</dbReference>
<dbReference type="Proteomes" id="UP000230282">
    <property type="component" value="Unassembled WGS sequence"/>
</dbReference>
<accession>A0A2M8RT62</accession>
<reference evidence="3 4" key="1">
    <citation type="submission" date="2017-11" db="EMBL/GenBank/DDBJ databases">
        <title>Reclassification of Bisgaard taxon 5 as Caviibacterium pharyngocola gen. nov., sp. nov.</title>
        <authorList>
            <person name="Christensen H."/>
        </authorList>
    </citation>
    <scope>NUCLEOTIDE SEQUENCE [LARGE SCALE GENOMIC DNA]</scope>
    <source>
        <strain evidence="3 4">7_3</strain>
    </source>
</reference>
<evidence type="ECO:0000256" key="1">
    <source>
        <dbReference type="ARBA" id="ARBA00022729"/>
    </source>
</evidence>
<dbReference type="PANTHER" id="PTHR36571:SF1">
    <property type="entry name" value="PROTEIN YGIW"/>
    <property type="match status" value="1"/>
</dbReference>
<feature type="chain" id="PRO_5014630890" evidence="2">
    <location>
        <begin position="20"/>
        <end position="112"/>
    </location>
</feature>
<comment type="caution">
    <text evidence="3">The sequence shown here is derived from an EMBL/GenBank/DDBJ whole genome shotgun (WGS) entry which is preliminary data.</text>
</comment>
<organism evidence="3 4">
    <name type="scientific">Caviibacterium pharyngocola</name>
    <dbReference type="NCBI Taxonomy" id="28159"/>
    <lineage>
        <taxon>Bacteria</taxon>
        <taxon>Pseudomonadati</taxon>
        <taxon>Pseudomonadota</taxon>
        <taxon>Gammaproteobacteria</taxon>
        <taxon>Pasteurellales</taxon>
        <taxon>Pasteurellaceae</taxon>
        <taxon>Caviibacterium</taxon>
    </lineage>
</organism>
<keyword evidence="1 2" id="KW-0732">Signal</keyword>
<dbReference type="OrthoDB" id="598245at2"/>
<proteinExistence type="predicted"/>
<name>A0A2M8RT62_9PAST</name>